<dbReference type="InterPro" id="IPR036661">
    <property type="entry name" value="Luciferase-like_sf"/>
</dbReference>
<name>A0A381QK49_9ZZZZ</name>
<organism evidence="4">
    <name type="scientific">marine metagenome</name>
    <dbReference type="NCBI Taxonomy" id="408172"/>
    <lineage>
        <taxon>unclassified sequences</taxon>
        <taxon>metagenomes</taxon>
        <taxon>ecological metagenomes</taxon>
    </lineage>
</organism>
<evidence type="ECO:0000259" key="3">
    <source>
        <dbReference type="Pfam" id="PF00296"/>
    </source>
</evidence>
<dbReference type="InterPro" id="IPR011251">
    <property type="entry name" value="Luciferase-like_dom"/>
</dbReference>
<dbReference type="GO" id="GO:0005829">
    <property type="term" value="C:cytosol"/>
    <property type="evidence" value="ECO:0007669"/>
    <property type="project" value="TreeGrafter"/>
</dbReference>
<dbReference type="PANTHER" id="PTHR30137">
    <property type="entry name" value="LUCIFERASE-LIKE MONOOXYGENASE"/>
    <property type="match status" value="1"/>
</dbReference>
<dbReference type="GO" id="GO:0004497">
    <property type="term" value="F:monooxygenase activity"/>
    <property type="evidence" value="ECO:0007669"/>
    <property type="project" value="UniProtKB-KW"/>
</dbReference>
<dbReference type="GO" id="GO:0016705">
    <property type="term" value="F:oxidoreductase activity, acting on paired donors, with incorporation or reduction of molecular oxygen"/>
    <property type="evidence" value="ECO:0007669"/>
    <property type="project" value="InterPro"/>
</dbReference>
<dbReference type="EMBL" id="UINC01001368">
    <property type="protein sequence ID" value="SUZ78809.1"/>
    <property type="molecule type" value="Genomic_DNA"/>
</dbReference>
<reference evidence="4" key="1">
    <citation type="submission" date="2018-05" db="EMBL/GenBank/DDBJ databases">
        <authorList>
            <person name="Lanie J.A."/>
            <person name="Ng W.-L."/>
            <person name="Kazmierczak K.M."/>
            <person name="Andrzejewski T.M."/>
            <person name="Davidsen T.M."/>
            <person name="Wayne K.J."/>
            <person name="Tettelin H."/>
            <person name="Glass J.I."/>
            <person name="Rusch D."/>
            <person name="Podicherti R."/>
            <person name="Tsui H.-C.T."/>
            <person name="Winkler M.E."/>
        </authorList>
    </citation>
    <scope>NUCLEOTIDE SEQUENCE</scope>
</reference>
<protein>
    <recommendedName>
        <fullName evidence="3">Luciferase-like domain-containing protein</fullName>
    </recommendedName>
</protein>
<feature type="domain" description="Luciferase-like" evidence="3">
    <location>
        <begin position="37"/>
        <end position="325"/>
    </location>
</feature>
<dbReference type="Gene3D" id="3.20.20.30">
    <property type="entry name" value="Luciferase-like domain"/>
    <property type="match status" value="1"/>
</dbReference>
<evidence type="ECO:0000313" key="4">
    <source>
        <dbReference type="EMBL" id="SUZ78809.1"/>
    </source>
</evidence>
<dbReference type="AlphaFoldDB" id="A0A381QK49"/>
<accession>A0A381QK49</accession>
<sequence length="358" mass="41127">MVRLEVCVMASKSKDGRDINWGIFDWVEWDPNAPSQIFDDRLSLLEYADKQDFYCYHVAEHHTTPLSVAPSPGMYLSAVAQRTSRIRLGPLVYLLPLYNPLRLIQEVCMLDHLSHGRLELGVGRGIVPYEVARFGVDPEEGRAMFDDALAVLLKGLRNETLNHEGEFYNYKDIKFWIRPYQQPHPPIWYASGNIETVPWMAKNGIHTSHIFDTNAATKKHFDLYQKLWEKHEGDSDRINNGAGEPKQGQTRHVYIAPTDAEAIEEARGAWKAWCDNINYLWNVGNSDFLKWLYNFDAMLADEKIIVGSPQTVKEQVWRAVEESGINYFISVFAWGNIPSENAMRSINYFVNDVMPGPR</sequence>
<dbReference type="Pfam" id="PF00296">
    <property type="entry name" value="Bac_luciferase"/>
    <property type="match status" value="1"/>
</dbReference>
<evidence type="ECO:0000256" key="2">
    <source>
        <dbReference type="ARBA" id="ARBA00023033"/>
    </source>
</evidence>
<keyword evidence="1" id="KW-0560">Oxidoreductase</keyword>
<evidence type="ECO:0000256" key="1">
    <source>
        <dbReference type="ARBA" id="ARBA00023002"/>
    </source>
</evidence>
<dbReference type="PANTHER" id="PTHR30137:SF8">
    <property type="entry name" value="BLR5498 PROTEIN"/>
    <property type="match status" value="1"/>
</dbReference>
<keyword evidence="2" id="KW-0503">Monooxygenase</keyword>
<proteinExistence type="predicted"/>
<dbReference type="SUPFAM" id="SSF51679">
    <property type="entry name" value="Bacterial luciferase-like"/>
    <property type="match status" value="1"/>
</dbReference>
<dbReference type="InterPro" id="IPR050766">
    <property type="entry name" value="Bact_Lucif_Oxidored"/>
</dbReference>
<gene>
    <name evidence="4" type="ORF">METZ01_LOCUS31663</name>
</gene>